<evidence type="ECO:0000313" key="7">
    <source>
        <dbReference type="Proteomes" id="UP000515158"/>
    </source>
</evidence>
<evidence type="ECO:0000256" key="3">
    <source>
        <dbReference type="ARBA" id="ARBA00022490"/>
    </source>
</evidence>
<evidence type="ECO:0000256" key="6">
    <source>
        <dbReference type="SAM" id="MobiDB-lite"/>
    </source>
</evidence>
<sequence>MALAVSCAPRCGPLPSTKTNRRNLSRRDELSEGTMGPPIDFSFRYFSSIADIQDNETPRAARTGRAPTQLQNKKFVTASLWLNNNLLPDIRGLSSLTRNLIEQPEALAWLDLSFNHLTDISDEISQFPQLRILYLHANRLTKLNSVAKLRHFSKLRNLTLRGNPIDEIPSYRSYIISIIPQITRLDHVPISNGERGSAPPAGFAKKKAILLR</sequence>
<organism evidence="8">
    <name type="scientific">Thrips palmi</name>
    <name type="common">Melon thrips</name>
    <dbReference type="NCBI Taxonomy" id="161013"/>
    <lineage>
        <taxon>Eukaryota</taxon>
        <taxon>Metazoa</taxon>
        <taxon>Ecdysozoa</taxon>
        <taxon>Arthropoda</taxon>
        <taxon>Hexapoda</taxon>
        <taxon>Insecta</taxon>
        <taxon>Pterygota</taxon>
        <taxon>Neoptera</taxon>
        <taxon>Paraneoptera</taxon>
        <taxon>Thysanoptera</taxon>
        <taxon>Terebrantia</taxon>
        <taxon>Thripoidea</taxon>
        <taxon>Thripidae</taxon>
        <taxon>Thrips</taxon>
    </lineage>
</organism>
<dbReference type="PANTHER" id="PTHR46545:SF1">
    <property type="entry name" value="LEUCINE-RICH REPEAT-CONTAINING PROTEIN 51"/>
    <property type="match status" value="1"/>
</dbReference>
<dbReference type="KEGG" id="tpal:117639900"/>
<dbReference type="Proteomes" id="UP000515158">
    <property type="component" value="Unplaced"/>
</dbReference>
<dbReference type="InterPro" id="IPR032675">
    <property type="entry name" value="LRR_dom_sf"/>
</dbReference>
<dbReference type="InParanoid" id="A0A6P8XXG4"/>
<dbReference type="PANTHER" id="PTHR46545">
    <property type="entry name" value="LEUCINE-RICH REPEAT-CONTAINING PROTEIN 51"/>
    <property type="match status" value="1"/>
</dbReference>
<gene>
    <name evidence="8" type="primary">LOC117639900</name>
</gene>
<comment type="subcellular location">
    <subcellularLocation>
        <location evidence="1">Cytoplasm</location>
    </subcellularLocation>
</comment>
<proteinExistence type="predicted"/>
<dbReference type="OrthoDB" id="676979at2759"/>
<dbReference type="InterPro" id="IPR001611">
    <property type="entry name" value="Leu-rich_rpt"/>
</dbReference>
<dbReference type="GeneID" id="117639900"/>
<dbReference type="SUPFAM" id="SSF52058">
    <property type="entry name" value="L domain-like"/>
    <property type="match status" value="1"/>
</dbReference>
<accession>A0A6P8XXG4</accession>
<evidence type="ECO:0000256" key="5">
    <source>
        <dbReference type="ARBA" id="ARBA00022737"/>
    </source>
</evidence>
<keyword evidence="4" id="KW-0433">Leucine-rich repeat</keyword>
<evidence type="ECO:0000256" key="4">
    <source>
        <dbReference type="ARBA" id="ARBA00022614"/>
    </source>
</evidence>
<keyword evidence="3" id="KW-0963">Cytoplasm</keyword>
<evidence type="ECO:0000256" key="1">
    <source>
        <dbReference type="ARBA" id="ARBA00004496"/>
    </source>
</evidence>
<dbReference type="PROSITE" id="PS51450">
    <property type="entry name" value="LRR"/>
    <property type="match status" value="3"/>
</dbReference>
<dbReference type="AlphaFoldDB" id="A0A6P8XXG4"/>
<evidence type="ECO:0000313" key="8">
    <source>
        <dbReference type="RefSeq" id="XP_034231778.1"/>
    </source>
</evidence>
<reference evidence="8" key="1">
    <citation type="submission" date="2025-08" db="UniProtKB">
        <authorList>
            <consortium name="RefSeq"/>
        </authorList>
    </citation>
    <scope>IDENTIFICATION</scope>
    <source>
        <tissue evidence="8">Total insect</tissue>
    </source>
</reference>
<dbReference type="RefSeq" id="XP_034231778.1">
    <property type="nucleotide sequence ID" value="XM_034375887.1"/>
</dbReference>
<name>A0A6P8XXG4_THRPL</name>
<keyword evidence="5" id="KW-0677">Repeat</keyword>
<dbReference type="GO" id="GO:0005737">
    <property type="term" value="C:cytoplasm"/>
    <property type="evidence" value="ECO:0007669"/>
    <property type="project" value="UniProtKB-SubCell"/>
</dbReference>
<dbReference type="Pfam" id="PF14580">
    <property type="entry name" value="LRR_9"/>
    <property type="match status" value="1"/>
</dbReference>
<evidence type="ECO:0000256" key="2">
    <source>
        <dbReference type="ARBA" id="ARBA00014223"/>
    </source>
</evidence>
<protein>
    <recommendedName>
        <fullName evidence="2">Leucine-rich repeat-containing protein 51</fullName>
    </recommendedName>
</protein>
<feature type="region of interest" description="Disordered" evidence="6">
    <location>
        <begin position="1"/>
        <end position="36"/>
    </location>
</feature>
<dbReference type="Gene3D" id="3.80.10.10">
    <property type="entry name" value="Ribonuclease Inhibitor"/>
    <property type="match status" value="1"/>
</dbReference>
<keyword evidence="7" id="KW-1185">Reference proteome</keyword>